<dbReference type="Gene3D" id="1.10.8.10">
    <property type="entry name" value="DNA helicase RuvA subunit, C-terminal domain"/>
    <property type="match status" value="1"/>
</dbReference>
<dbReference type="Pfam" id="PF07091">
    <property type="entry name" value="FmrO"/>
    <property type="match status" value="1"/>
</dbReference>
<evidence type="ECO:0000256" key="8">
    <source>
        <dbReference type="ARBA" id="ARBA00022691"/>
    </source>
</evidence>
<comment type="catalytic activity">
    <reaction evidence="1">
        <text>guanosine(1405) in 16S rRNA + S-adenosyl-L-methionine = N(7)-methylguanosine(1405) in 16S rRNA + S-adenosyl-L-homocysteine</text>
        <dbReference type="Rhea" id="RHEA:42772"/>
        <dbReference type="Rhea" id="RHEA-COMP:10225"/>
        <dbReference type="Rhea" id="RHEA-COMP:10226"/>
        <dbReference type="ChEBI" id="CHEBI:57856"/>
        <dbReference type="ChEBI" id="CHEBI:59789"/>
        <dbReference type="ChEBI" id="CHEBI:74269"/>
        <dbReference type="ChEBI" id="CHEBI:74480"/>
        <dbReference type="EC" id="2.1.1.179"/>
    </reaction>
</comment>
<evidence type="ECO:0000256" key="4">
    <source>
        <dbReference type="ARBA" id="ARBA00015154"/>
    </source>
</evidence>
<dbReference type="InterPro" id="IPR029063">
    <property type="entry name" value="SAM-dependent_MTases_sf"/>
</dbReference>
<reference evidence="12" key="1">
    <citation type="submission" date="2020-10" db="EMBL/GenBank/DDBJ databases">
        <authorList>
            <person name="Gilroy R."/>
        </authorList>
    </citation>
    <scope>NUCLEOTIDE SEQUENCE</scope>
    <source>
        <strain evidence="12">ChiSjej6B24-2974</strain>
    </source>
</reference>
<keyword evidence="6" id="KW-0489">Methyltransferase</keyword>
<gene>
    <name evidence="12" type="ORF">IAA52_01415</name>
</gene>
<sequence>MEKHNYLCGALVERAYAEAGRRYAKPKEAGRAARRELHRVAGAFFSREEAKRAEKLLASWPKDGDEALARILSLHASTRERLPLAETDALYEQLFAICGRPARVLDLACGLNPVYLAARGMSVLGMDAHLGAVALVNGFAQRNGLDTRAVGADLRTDALPQERFDLALVFKLLPLLGADGYALLERIPAAHVAVSFPTRTLSGRSVGMERQYSQSFEANCPRRYAIEGRFVARNELIYVLKER</sequence>
<evidence type="ECO:0000256" key="2">
    <source>
        <dbReference type="ARBA" id="ARBA00005487"/>
    </source>
</evidence>
<dbReference type="SUPFAM" id="SSF53335">
    <property type="entry name" value="S-adenosyl-L-methionine-dependent methyltransferases"/>
    <property type="match status" value="1"/>
</dbReference>
<keyword evidence="5" id="KW-0698">rRNA processing</keyword>
<dbReference type="PIRSF" id="PIRSF015852">
    <property type="entry name" value="RRNA_mtase_Grm"/>
    <property type="match status" value="1"/>
</dbReference>
<dbReference type="InterPro" id="IPR025981">
    <property type="entry name" value="rRNA_MeTrfase"/>
</dbReference>
<name>A0A9D1CVZ9_9FIRM</name>
<proteinExistence type="inferred from homology"/>
<evidence type="ECO:0000256" key="1">
    <source>
        <dbReference type="ARBA" id="ARBA00001643"/>
    </source>
</evidence>
<feature type="binding site" evidence="11">
    <location>
        <position position="108"/>
    </location>
    <ligand>
        <name>S-adenosyl-L-methionine</name>
        <dbReference type="ChEBI" id="CHEBI:59789"/>
    </ligand>
</feature>
<evidence type="ECO:0000256" key="10">
    <source>
        <dbReference type="ARBA" id="ARBA00033062"/>
    </source>
</evidence>
<dbReference type="GO" id="GO:0046677">
    <property type="term" value="P:response to antibiotic"/>
    <property type="evidence" value="ECO:0007669"/>
    <property type="project" value="UniProtKB-KW"/>
</dbReference>
<evidence type="ECO:0000256" key="9">
    <source>
        <dbReference type="ARBA" id="ARBA00023251"/>
    </source>
</evidence>
<dbReference type="Proteomes" id="UP000824260">
    <property type="component" value="Unassembled WGS sequence"/>
</dbReference>
<comment type="caution">
    <text evidence="12">The sequence shown here is derived from an EMBL/GenBank/DDBJ whole genome shotgun (WGS) entry which is preliminary data.</text>
</comment>
<evidence type="ECO:0000256" key="6">
    <source>
        <dbReference type="ARBA" id="ARBA00022603"/>
    </source>
</evidence>
<dbReference type="InterPro" id="IPR010769">
    <property type="entry name" value="rRNA_MeTrfase_GmN_bac"/>
</dbReference>
<feature type="binding site" evidence="11">
    <location>
        <position position="127"/>
    </location>
    <ligand>
        <name>S-adenosyl-L-methionine</name>
        <dbReference type="ChEBI" id="CHEBI:59789"/>
    </ligand>
</feature>
<keyword evidence="9" id="KW-0046">Antibiotic resistance</keyword>
<evidence type="ECO:0000313" key="13">
    <source>
        <dbReference type="Proteomes" id="UP000824260"/>
    </source>
</evidence>
<keyword evidence="7" id="KW-0808">Transferase</keyword>
<reference evidence="12" key="2">
    <citation type="journal article" date="2021" name="PeerJ">
        <title>Extensive microbial diversity within the chicken gut microbiome revealed by metagenomics and culture.</title>
        <authorList>
            <person name="Gilroy R."/>
            <person name="Ravi A."/>
            <person name="Getino M."/>
            <person name="Pursley I."/>
            <person name="Horton D.L."/>
            <person name="Alikhan N.F."/>
            <person name="Baker D."/>
            <person name="Gharbi K."/>
            <person name="Hall N."/>
            <person name="Watson M."/>
            <person name="Adriaenssens E.M."/>
            <person name="Foster-Nyarko E."/>
            <person name="Jarju S."/>
            <person name="Secka A."/>
            <person name="Antonio M."/>
            <person name="Oren A."/>
            <person name="Chaudhuri R.R."/>
            <person name="La Ragione R."/>
            <person name="Hildebrand F."/>
            <person name="Pallen M.J."/>
        </authorList>
    </citation>
    <scope>NUCLEOTIDE SEQUENCE</scope>
    <source>
        <strain evidence="12">ChiSjej6B24-2974</strain>
    </source>
</reference>
<evidence type="ECO:0000256" key="7">
    <source>
        <dbReference type="ARBA" id="ARBA00022679"/>
    </source>
</evidence>
<dbReference type="EMBL" id="DVFZ01000014">
    <property type="protein sequence ID" value="HIQ81739.1"/>
    <property type="molecule type" value="Genomic_DNA"/>
</dbReference>
<comment type="similarity">
    <text evidence="2">Belongs to the methyltransferase superfamily. Aminoglycoside resistance family.</text>
</comment>
<evidence type="ECO:0000256" key="3">
    <source>
        <dbReference type="ARBA" id="ARBA00012300"/>
    </source>
</evidence>
<dbReference type="Gene3D" id="3.40.50.150">
    <property type="entry name" value="Vaccinia Virus protein VP39"/>
    <property type="match status" value="1"/>
</dbReference>
<evidence type="ECO:0000313" key="12">
    <source>
        <dbReference type="EMBL" id="HIQ81739.1"/>
    </source>
</evidence>
<keyword evidence="8 11" id="KW-0949">S-adenosyl-L-methionine</keyword>
<feature type="binding site" evidence="11">
    <location>
        <begin position="75"/>
        <end position="81"/>
    </location>
    <ligand>
        <name>S-adenosyl-L-methionine</name>
        <dbReference type="ChEBI" id="CHEBI:59789"/>
    </ligand>
</feature>
<organism evidence="12 13">
    <name type="scientific">Candidatus Pullichristensenella stercorigallinarum</name>
    <dbReference type="NCBI Taxonomy" id="2840909"/>
    <lineage>
        <taxon>Bacteria</taxon>
        <taxon>Bacillati</taxon>
        <taxon>Bacillota</taxon>
        <taxon>Clostridia</taxon>
        <taxon>Candidatus Pullichristensenella</taxon>
    </lineage>
</organism>
<dbReference type="GO" id="GO:0008649">
    <property type="term" value="F:rRNA methyltransferase activity"/>
    <property type="evidence" value="ECO:0007669"/>
    <property type="project" value="InterPro"/>
</dbReference>
<protein>
    <recommendedName>
        <fullName evidence="4">16S rRNA (guanine(1405)-N(7))-methyltransferase</fullName>
        <ecNumber evidence="3">2.1.1.179</ecNumber>
    </recommendedName>
    <alternativeName>
        <fullName evidence="10">16S rRNA m7G1405 methyltransferase</fullName>
    </alternativeName>
</protein>
<feature type="binding site" evidence="11">
    <location>
        <begin position="153"/>
        <end position="154"/>
    </location>
    <ligand>
        <name>S-adenosyl-L-methionine</name>
        <dbReference type="ChEBI" id="CHEBI:59789"/>
    </ligand>
</feature>
<accession>A0A9D1CVZ9</accession>
<evidence type="ECO:0000256" key="11">
    <source>
        <dbReference type="PIRSR" id="PIRSR015852-1"/>
    </source>
</evidence>
<dbReference type="AlphaFoldDB" id="A0A9D1CVZ9"/>
<evidence type="ECO:0000256" key="5">
    <source>
        <dbReference type="ARBA" id="ARBA00022552"/>
    </source>
</evidence>
<dbReference type="EC" id="2.1.1.179" evidence="3"/>